<accession>A0AAV8STR1</accession>
<dbReference type="Proteomes" id="UP001159364">
    <property type="component" value="Linkage Group LG09"/>
</dbReference>
<evidence type="ECO:0000313" key="2">
    <source>
        <dbReference type="EMBL" id="KAJ8755386.1"/>
    </source>
</evidence>
<gene>
    <name evidence="2" type="ORF">K2173_019184</name>
</gene>
<dbReference type="SUPFAM" id="SSF52047">
    <property type="entry name" value="RNI-like"/>
    <property type="match status" value="3"/>
</dbReference>
<sequence length="581" mass="64859">MEQGNNNNKPAHLPEECWELIFKSLDHHRHLEPLSLVSTRFLSITNLLRRTLTVSSLSAPFLHRIIPRFPNLTHIKVCDFYGDLDSVLDLISLYGLDIESLDISGQSHFPLVGLRRLGSKVRNLKRLNCSKMGSLRDSDLSEIGSLFPMLEELDIGFPMYNSRFNPTGSLSFERFAGVVTDEGMLDLSSKIKKLRKIDVSGNHFITDRSLLALSLNCGLLSEVVIRDCDFISQNGIGMAMRSISGLSSISLDGIGIPSIDSCFEASFAYAKCLSELDLSNSIISDELLGLVAESCLPLNKLTISHCYDFSFAGVSCLLHKYQSLGYLDLEGANFLTDESIVELSNYLCNLSFINLSLCSRLTSSTFFTLMENCHSLEDLRLERTNLGVEHIVKYSTNRRVKSLSLTGNNNLSDECIKDIALSCPGLEVLKISYCPSITEEGIKEVIRNCREIIHLEMNRCIGIKNTDLNFELPKLEILQAQGTGMDDEALAAISKKCPGLLQLDLEGCLNVTTKGVTQLVQNCRRLREISLKWCDNVKVDIIYFLVSSRLSLRKIIPPCGFSPSHNQVIFFLRHGCLLYQG</sequence>
<dbReference type="GO" id="GO:0019005">
    <property type="term" value="C:SCF ubiquitin ligase complex"/>
    <property type="evidence" value="ECO:0007669"/>
    <property type="project" value="TreeGrafter"/>
</dbReference>
<dbReference type="Gene3D" id="3.80.10.10">
    <property type="entry name" value="Ribonuclease Inhibitor"/>
    <property type="match status" value="3"/>
</dbReference>
<proteinExistence type="predicted"/>
<name>A0AAV8STR1_9ROSI</name>
<feature type="domain" description="F-box/LRR-repeat protein 15-like leucin rich repeat" evidence="1">
    <location>
        <begin position="398"/>
        <end position="523"/>
    </location>
</feature>
<dbReference type="SMART" id="SM00367">
    <property type="entry name" value="LRR_CC"/>
    <property type="match status" value="11"/>
</dbReference>
<organism evidence="2 3">
    <name type="scientific">Erythroxylum novogranatense</name>
    <dbReference type="NCBI Taxonomy" id="1862640"/>
    <lineage>
        <taxon>Eukaryota</taxon>
        <taxon>Viridiplantae</taxon>
        <taxon>Streptophyta</taxon>
        <taxon>Embryophyta</taxon>
        <taxon>Tracheophyta</taxon>
        <taxon>Spermatophyta</taxon>
        <taxon>Magnoliopsida</taxon>
        <taxon>eudicotyledons</taxon>
        <taxon>Gunneridae</taxon>
        <taxon>Pentapetalae</taxon>
        <taxon>rosids</taxon>
        <taxon>fabids</taxon>
        <taxon>Malpighiales</taxon>
        <taxon>Erythroxylaceae</taxon>
        <taxon>Erythroxylum</taxon>
    </lineage>
</organism>
<keyword evidence="3" id="KW-1185">Reference proteome</keyword>
<dbReference type="AlphaFoldDB" id="A0AAV8STR1"/>
<reference evidence="2 3" key="1">
    <citation type="submission" date="2021-09" db="EMBL/GenBank/DDBJ databases">
        <title>Genomic insights and catalytic innovation underlie evolution of tropane alkaloids biosynthesis.</title>
        <authorList>
            <person name="Wang Y.-J."/>
            <person name="Tian T."/>
            <person name="Huang J.-P."/>
            <person name="Huang S.-X."/>
        </authorList>
    </citation>
    <scope>NUCLEOTIDE SEQUENCE [LARGE SCALE GENOMIC DNA]</scope>
    <source>
        <strain evidence="2">KIB-2018</strain>
        <tissue evidence="2">Leaf</tissue>
    </source>
</reference>
<dbReference type="InterPro" id="IPR032675">
    <property type="entry name" value="LRR_dom_sf"/>
</dbReference>
<evidence type="ECO:0000313" key="3">
    <source>
        <dbReference type="Proteomes" id="UP001159364"/>
    </source>
</evidence>
<comment type="caution">
    <text evidence="2">The sequence shown here is derived from an EMBL/GenBank/DDBJ whole genome shotgun (WGS) entry which is preliminary data.</text>
</comment>
<dbReference type="InterPro" id="IPR006553">
    <property type="entry name" value="Leu-rich_rpt_Cys-con_subtyp"/>
</dbReference>
<protein>
    <recommendedName>
        <fullName evidence="1">F-box/LRR-repeat protein 15-like leucin rich repeat domain-containing protein</fullName>
    </recommendedName>
</protein>
<dbReference type="PANTHER" id="PTHR13318">
    <property type="entry name" value="PARTNER OF PAIRED, ISOFORM B-RELATED"/>
    <property type="match status" value="1"/>
</dbReference>
<dbReference type="InterPro" id="IPR057207">
    <property type="entry name" value="FBXL15_LRR"/>
</dbReference>
<dbReference type="Pfam" id="PF25372">
    <property type="entry name" value="DUF7885"/>
    <property type="match status" value="1"/>
</dbReference>
<dbReference type="EMBL" id="JAIWQS010000009">
    <property type="protein sequence ID" value="KAJ8755386.1"/>
    <property type="molecule type" value="Genomic_DNA"/>
</dbReference>
<dbReference type="GO" id="GO:0031146">
    <property type="term" value="P:SCF-dependent proteasomal ubiquitin-dependent protein catabolic process"/>
    <property type="evidence" value="ECO:0007669"/>
    <property type="project" value="TreeGrafter"/>
</dbReference>
<evidence type="ECO:0000259" key="1">
    <source>
        <dbReference type="Pfam" id="PF25372"/>
    </source>
</evidence>
<dbReference type="PANTHER" id="PTHR13318:SF106">
    <property type="entry name" value="F-BOX_LRR-REPEAT PROTEIN 2"/>
    <property type="match status" value="1"/>
</dbReference>